<proteinExistence type="predicted"/>
<accession>A0A1L3MM01</accession>
<dbReference type="AlphaFoldDB" id="A0A1L3MM01"/>
<dbReference type="Proteomes" id="UP000181936">
    <property type="component" value="Chromosome"/>
</dbReference>
<protein>
    <recommendedName>
        <fullName evidence="3">Sporulation protein</fullName>
    </recommendedName>
</protein>
<gene>
    <name evidence="1" type="ORF">A9C19_00585</name>
</gene>
<reference evidence="1 2" key="1">
    <citation type="journal article" date="2016" name="Sci. Rep.">
        <title>Complete genome sequence and transcriptomic analysis of a novel marine strain Bacillus weihaiensis reveals the mechanism of brown algae degradation.</title>
        <authorList>
            <person name="Zhu Y."/>
            <person name="Chen P."/>
            <person name="Bao Y."/>
            <person name="Men Y."/>
            <person name="Zeng Y."/>
            <person name="Yang J."/>
            <person name="Sun J."/>
            <person name="Sun Y."/>
        </authorList>
    </citation>
    <scope>NUCLEOTIDE SEQUENCE [LARGE SCALE GENOMIC DNA]</scope>
    <source>
        <strain evidence="1 2">Alg07</strain>
    </source>
</reference>
<evidence type="ECO:0008006" key="3">
    <source>
        <dbReference type="Google" id="ProtNLM"/>
    </source>
</evidence>
<evidence type="ECO:0000313" key="2">
    <source>
        <dbReference type="Proteomes" id="UP000181936"/>
    </source>
</evidence>
<evidence type="ECO:0000313" key="1">
    <source>
        <dbReference type="EMBL" id="APH03369.1"/>
    </source>
</evidence>
<dbReference type="OrthoDB" id="2860517at2"/>
<sequence length="146" mass="16941">MNKAIILMFSFLTLWLSGCQLQAREGYEPQEEDVNGLRLMKDGHATYDEQELEDEPYVTNQNPNFIDLTESRPDLGTDQNKLEEAIMNDPELSLGRVIINGNQIHVKVFTTESLTKEEEKQRTKDIHKKMITALPRYEIDVELEEK</sequence>
<organism evidence="1 2">
    <name type="scientific">Bacillus weihaiensis</name>
    <dbReference type="NCBI Taxonomy" id="1547283"/>
    <lineage>
        <taxon>Bacteria</taxon>
        <taxon>Bacillati</taxon>
        <taxon>Bacillota</taxon>
        <taxon>Bacilli</taxon>
        <taxon>Bacillales</taxon>
        <taxon>Bacillaceae</taxon>
        <taxon>Bacillus</taxon>
    </lineage>
</organism>
<name>A0A1L3MM01_9BACI</name>
<dbReference type="KEGG" id="bwh:A9C19_00585"/>
<dbReference type="EMBL" id="CP016020">
    <property type="protein sequence ID" value="APH03369.1"/>
    <property type="molecule type" value="Genomic_DNA"/>
</dbReference>
<dbReference type="RefSeq" id="WP_072578152.1">
    <property type="nucleotide sequence ID" value="NZ_CP016020.1"/>
</dbReference>
<dbReference type="PROSITE" id="PS51257">
    <property type="entry name" value="PROKAR_LIPOPROTEIN"/>
    <property type="match status" value="1"/>
</dbReference>
<keyword evidence="2" id="KW-1185">Reference proteome</keyword>